<comment type="caution">
    <text evidence="1">The sequence shown here is derived from an EMBL/GenBank/DDBJ whole genome shotgun (WGS) entry which is preliminary data.</text>
</comment>
<dbReference type="AlphaFoldDB" id="A0A6S7JSK6"/>
<reference evidence="1" key="1">
    <citation type="submission" date="2020-04" db="EMBL/GenBank/DDBJ databases">
        <authorList>
            <person name="Alioto T."/>
            <person name="Alioto T."/>
            <person name="Gomez Garrido J."/>
        </authorList>
    </citation>
    <scope>NUCLEOTIDE SEQUENCE</scope>
    <source>
        <strain evidence="1">A484AB</strain>
    </source>
</reference>
<dbReference type="OrthoDB" id="6341514at2759"/>
<dbReference type="Gene3D" id="3.30.710.10">
    <property type="entry name" value="Potassium Channel Kv1.1, Chain A"/>
    <property type="match status" value="1"/>
</dbReference>
<keyword evidence="2" id="KW-1185">Reference proteome</keyword>
<evidence type="ECO:0000313" key="2">
    <source>
        <dbReference type="Proteomes" id="UP001152795"/>
    </source>
</evidence>
<evidence type="ECO:0000313" key="1">
    <source>
        <dbReference type="EMBL" id="CAB4019462.1"/>
    </source>
</evidence>
<dbReference type="Pfam" id="PF00651">
    <property type="entry name" value="BTB"/>
    <property type="match status" value="1"/>
</dbReference>
<dbReference type="SUPFAM" id="SSF54695">
    <property type="entry name" value="POZ domain"/>
    <property type="match status" value="1"/>
</dbReference>
<proteinExistence type="predicted"/>
<accession>A0A6S7JSK6</accession>
<name>A0A6S7JSK6_PARCT</name>
<sequence length="364" mass="42672">MVFVSNWSFVVMLVATWLEFTNIRLVNAHKYSESSNIIKRPTKPSEVERMYNNSFISDIKFTFGDKKSGEVFYAHKFVLAMSSPVFNEMFYSKTETEKPIKTIHFPDQNTETLAGFFSFIYKEECPKDFEKDLEVLRLIKKYEIVSFDSACSHSFQRNTELQKACKLLDKFLEMKAEALAEICMDKIDLYADEYFASEYFLSIKQSTLNILLDRDTLWYNETDLFKAVLKWADHQCSLQNLITTQEDRRKVVGNAIYSIRFLLMNQSEFATHVLPTDILDDHEMVEIIKWMAGEQVPYLAWDIAKLRNKRLPEWLPATTKSKSWTHYFGVFVFGYLIPSIKYLIFGIGICFCFAIGQDKWKHGF</sequence>
<dbReference type="PANTHER" id="PTHR45774">
    <property type="entry name" value="BTB/POZ DOMAIN-CONTAINING"/>
    <property type="match status" value="1"/>
</dbReference>
<organism evidence="1 2">
    <name type="scientific">Paramuricea clavata</name>
    <name type="common">Red gorgonian</name>
    <name type="synonym">Violescent sea-whip</name>
    <dbReference type="NCBI Taxonomy" id="317549"/>
    <lineage>
        <taxon>Eukaryota</taxon>
        <taxon>Metazoa</taxon>
        <taxon>Cnidaria</taxon>
        <taxon>Anthozoa</taxon>
        <taxon>Octocorallia</taxon>
        <taxon>Malacalcyonacea</taxon>
        <taxon>Plexauridae</taxon>
        <taxon>Paramuricea</taxon>
    </lineage>
</organism>
<dbReference type="CDD" id="cd18186">
    <property type="entry name" value="BTB_POZ_ZBTB_KLHL-like"/>
    <property type="match status" value="1"/>
</dbReference>
<gene>
    <name evidence="1" type="ORF">PACLA_8A034579</name>
</gene>
<dbReference type="InterPro" id="IPR000210">
    <property type="entry name" value="BTB/POZ_dom"/>
</dbReference>
<protein>
    <submittedName>
        <fullName evidence="1">BTB POZ domain-containing 6-like</fullName>
    </submittedName>
</protein>
<dbReference type="Proteomes" id="UP001152795">
    <property type="component" value="Unassembled WGS sequence"/>
</dbReference>
<dbReference type="SMART" id="SM00875">
    <property type="entry name" value="BACK"/>
    <property type="match status" value="1"/>
</dbReference>
<dbReference type="Gene3D" id="1.25.40.420">
    <property type="match status" value="1"/>
</dbReference>
<dbReference type="InterPro" id="IPR011705">
    <property type="entry name" value="BACK"/>
</dbReference>
<dbReference type="SMART" id="SM00225">
    <property type="entry name" value="BTB"/>
    <property type="match status" value="1"/>
</dbReference>
<dbReference type="PANTHER" id="PTHR45774:SF3">
    <property type="entry name" value="BTB (POZ) DOMAIN-CONTAINING 2B-RELATED"/>
    <property type="match status" value="1"/>
</dbReference>
<dbReference type="Pfam" id="PF07707">
    <property type="entry name" value="BACK"/>
    <property type="match status" value="1"/>
</dbReference>
<dbReference type="PROSITE" id="PS50097">
    <property type="entry name" value="BTB"/>
    <property type="match status" value="1"/>
</dbReference>
<dbReference type="InterPro" id="IPR011333">
    <property type="entry name" value="SKP1/BTB/POZ_sf"/>
</dbReference>
<dbReference type="EMBL" id="CACRXK020010471">
    <property type="protein sequence ID" value="CAB4019462.1"/>
    <property type="molecule type" value="Genomic_DNA"/>
</dbReference>